<dbReference type="GO" id="GO:0000160">
    <property type="term" value="P:phosphorelay signal transduction system"/>
    <property type="evidence" value="ECO:0007669"/>
    <property type="project" value="InterPro"/>
</dbReference>
<dbReference type="SMART" id="SM00267">
    <property type="entry name" value="GGDEF"/>
    <property type="match status" value="1"/>
</dbReference>
<dbReference type="EMBL" id="AP022853">
    <property type="protein sequence ID" value="BCB27712.1"/>
    <property type="molecule type" value="Genomic_DNA"/>
</dbReference>
<dbReference type="Pfam" id="PF00990">
    <property type="entry name" value="GGDEF"/>
    <property type="match status" value="1"/>
</dbReference>
<dbReference type="InterPro" id="IPR001610">
    <property type="entry name" value="PAC"/>
</dbReference>
<feature type="domain" description="Response regulatory" evidence="2">
    <location>
        <begin position="740"/>
        <end position="855"/>
    </location>
</feature>
<reference evidence="8" key="1">
    <citation type="submission" date="2020-03" db="EMBL/GenBank/DDBJ databases">
        <title>Complete genome sequence of sulfur-oxidizing bacterium skT11.</title>
        <authorList>
            <person name="Kanda M."/>
            <person name="Kojima H."/>
            <person name="Fukui M."/>
        </authorList>
    </citation>
    <scope>NUCLEOTIDE SEQUENCE [LARGE SCALE GENOMIC DNA]</scope>
    <source>
        <strain evidence="8">skT11</strain>
    </source>
</reference>
<dbReference type="PANTHER" id="PTHR44757:SF2">
    <property type="entry name" value="BIOFILM ARCHITECTURE MAINTENANCE PROTEIN MBAA"/>
    <property type="match status" value="1"/>
</dbReference>
<dbReference type="SUPFAM" id="SSF52172">
    <property type="entry name" value="CheY-like"/>
    <property type="match status" value="2"/>
</dbReference>
<gene>
    <name evidence="7" type="ORF">SKTS_25980</name>
</gene>
<dbReference type="KEGG" id="slac:SKTS_25980"/>
<dbReference type="Proteomes" id="UP000502260">
    <property type="component" value="Chromosome"/>
</dbReference>
<evidence type="ECO:0000259" key="3">
    <source>
        <dbReference type="PROSITE" id="PS50112"/>
    </source>
</evidence>
<dbReference type="InterPro" id="IPR052155">
    <property type="entry name" value="Biofilm_reg_signaling"/>
</dbReference>
<dbReference type="PROSITE" id="PS50110">
    <property type="entry name" value="RESPONSE_REGULATORY"/>
    <property type="match status" value="2"/>
</dbReference>
<dbReference type="SMART" id="SM00086">
    <property type="entry name" value="PAC"/>
    <property type="match status" value="1"/>
</dbReference>
<dbReference type="Pfam" id="PF13426">
    <property type="entry name" value="PAS_9"/>
    <property type="match status" value="1"/>
</dbReference>
<dbReference type="PROSITE" id="PS50887">
    <property type="entry name" value="GGDEF"/>
    <property type="match status" value="1"/>
</dbReference>
<dbReference type="PROSITE" id="PS50113">
    <property type="entry name" value="PAC"/>
    <property type="match status" value="1"/>
</dbReference>
<feature type="domain" description="Response regulatory" evidence="2">
    <location>
        <begin position="13"/>
        <end position="128"/>
    </location>
</feature>
<evidence type="ECO:0008006" key="9">
    <source>
        <dbReference type="Google" id="ProtNLM"/>
    </source>
</evidence>
<dbReference type="InterPro" id="IPR043128">
    <property type="entry name" value="Rev_trsase/Diguanyl_cyclase"/>
</dbReference>
<dbReference type="PANTHER" id="PTHR44757">
    <property type="entry name" value="DIGUANYLATE CYCLASE DGCP"/>
    <property type="match status" value="1"/>
</dbReference>
<dbReference type="InterPro" id="IPR035965">
    <property type="entry name" value="PAS-like_dom_sf"/>
</dbReference>
<dbReference type="Gene3D" id="3.20.20.450">
    <property type="entry name" value="EAL domain"/>
    <property type="match status" value="1"/>
</dbReference>
<feature type="modified residue" description="4-aspartylphosphate" evidence="1">
    <location>
        <position position="61"/>
    </location>
</feature>
<dbReference type="AlphaFoldDB" id="A0A6F8VFI4"/>
<feature type="domain" description="GGDEF" evidence="6">
    <location>
        <begin position="331"/>
        <end position="463"/>
    </location>
</feature>
<dbReference type="SUPFAM" id="SSF141868">
    <property type="entry name" value="EAL domain-like"/>
    <property type="match status" value="1"/>
</dbReference>
<dbReference type="InterPro" id="IPR000700">
    <property type="entry name" value="PAS-assoc_C"/>
</dbReference>
<dbReference type="RefSeq" id="WP_173065868.1">
    <property type="nucleotide sequence ID" value="NZ_AP022853.1"/>
</dbReference>
<dbReference type="InterPro" id="IPR000160">
    <property type="entry name" value="GGDEF_dom"/>
</dbReference>
<sequence length="869" mass="96083">MNTDKPVETARARILVVDDDPGNLDALGSLLQPHYDVFAAPSGARALQIANAQKPDLILLDVSMPEMDGYDVLVRLRDNPVTRDIPVLFVTGMDSIEDEQRGLELGAVDYIAKPYRPLIILARVQAQLELKRARDWLRDQNTYLEAEVTRRVAENLSIQEAGNRERARLNSQNELILASVGEGIYGADPAGRIYFVNPAAASLLGYTRDELMGKDSHDTLHHSKSDGSPYPRDDCPIHLALVGGIAVREIEETLWHKDGSPLPVLYSSVPVMEGGVVVGAVASFRDIRERKRYEAQLERQANFDDLTGLPNPNLLTDRLAQAVTRCRQNEKNLAVMVLKLDRFKEINDGLGRGVGDQLLLEVSGRLAVVNETIHTLAHMGGDEFVLLAETGDNGEAVSIAQRILKVLDQAFLVEERDLFLSASIGIAMFPQDGENGEALLKNASAAMYRTKASGGNNFLFYSAEMNAHSLERLNMESELRRAVERNELLLYYQPQMSLRNGEIIGMEALLRWQHPLRGLVSPMEFIPLAEETGLIVPIGEWVLRTACAQNLAWQAAGLPAVAVAVNLSARQFEGQDIVALTAQVLRETGLDPSYLELELTESAAMGNADAFIGVTEALKGLGVTLSIDDFGTGYSSLSYLKRFALDRLKIDQSFVRDIVQNPDSAAIAVTVIALAHGLGLSAVAEGVETEAQLNFLRTRGCDEMQGFYFSKPLPGAEFEQLLRERRKLVFPAAAELPVQTLLLVDDEPSILSALKRVLRREGYQILTATSAAEGMELLATHQVAVVMSDQRMPHVTGAEFLAKVRVMYPDTVRIILSGYTDLKSVTDVVNRGEIYKFLEKPWDDTALRENLREAFQYYETRRVHRVNAP</sequence>
<dbReference type="PROSITE" id="PS50883">
    <property type="entry name" value="EAL"/>
    <property type="match status" value="1"/>
</dbReference>
<dbReference type="Pfam" id="PF00072">
    <property type="entry name" value="Response_reg"/>
    <property type="match status" value="2"/>
</dbReference>
<organism evidence="7 8">
    <name type="scientific">Sulfurimicrobium lacus</name>
    <dbReference type="NCBI Taxonomy" id="2715678"/>
    <lineage>
        <taxon>Bacteria</taxon>
        <taxon>Pseudomonadati</taxon>
        <taxon>Pseudomonadota</taxon>
        <taxon>Betaproteobacteria</taxon>
        <taxon>Nitrosomonadales</taxon>
        <taxon>Sulfuricellaceae</taxon>
        <taxon>Sulfurimicrobium</taxon>
    </lineage>
</organism>
<dbReference type="InterPro" id="IPR001789">
    <property type="entry name" value="Sig_transdc_resp-reg_receiver"/>
</dbReference>
<feature type="domain" description="PAC" evidence="4">
    <location>
        <begin position="248"/>
        <end position="299"/>
    </location>
</feature>
<name>A0A6F8VFI4_9PROT</name>
<feature type="domain" description="PAS" evidence="3">
    <location>
        <begin position="176"/>
        <end position="221"/>
    </location>
</feature>
<evidence type="ECO:0000256" key="1">
    <source>
        <dbReference type="PROSITE-ProRule" id="PRU00169"/>
    </source>
</evidence>
<dbReference type="Gene3D" id="3.30.70.270">
    <property type="match status" value="1"/>
</dbReference>
<feature type="domain" description="EAL" evidence="5">
    <location>
        <begin position="472"/>
        <end position="726"/>
    </location>
</feature>
<dbReference type="SMART" id="SM00052">
    <property type="entry name" value="EAL"/>
    <property type="match status" value="1"/>
</dbReference>
<dbReference type="InterPro" id="IPR000014">
    <property type="entry name" value="PAS"/>
</dbReference>
<dbReference type="CDD" id="cd00130">
    <property type="entry name" value="PAS"/>
    <property type="match status" value="1"/>
</dbReference>
<keyword evidence="1" id="KW-0597">Phosphoprotein</keyword>
<dbReference type="SMART" id="SM00091">
    <property type="entry name" value="PAS"/>
    <property type="match status" value="1"/>
</dbReference>
<evidence type="ECO:0000259" key="6">
    <source>
        <dbReference type="PROSITE" id="PS50887"/>
    </source>
</evidence>
<evidence type="ECO:0000313" key="8">
    <source>
        <dbReference type="Proteomes" id="UP000502260"/>
    </source>
</evidence>
<dbReference type="Gene3D" id="3.30.450.20">
    <property type="entry name" value="PAS domain"/>
    <property type="match status" value="1"/>
</dbReference>
<dbReference type="InterPro" id="IPR001633">
    <property type="entry name" value="EAL_dom"/>
</dbReference>
<accession>A0A6F8VFI4</accession>
<protein>
    <recommendedName>
        <fullName evidence="9">Two-component system response regulator</fullName>
    </recommendedName>
</protein>
<evidence type="ECO:0000313" key="7">
    <source>
        <dbReference type="EMBL" id="BCB27712.1"/>
    </source>
</evidence>
<dbReference type="CDD" id="cd01949">
    <property type="entry name" value="GGDEF"/>
    <property type="match status" value="1"/>
</dbReference>
<dbReference type="CDD" id="cd01948">
    <property type="entry name" value="EAL"/>
    <property type="match status" value="1"/>
</dbReference>
<dbReference type="InterPro" id="IPR011006">
    <property type="entry name" value="CheY-like_superfamily"/>
</dbReference>
<dbReference type="NCBIfam" id="TIGR00254">
    <property type="entry name" value="GGDEF"/>
    <property type="match status" value="1"/>
</dbReference>
<evidence type="ECO:0000259" key="5">
    <source>
        <dbReference type="PROSITE" id="PS50883"/>
    </source>
</evidence>
<dbReference type="InterPro" id="IPR035919">
    <property type="entry name" value="EAL_sf"/>
</dbReference>
<dbReference type="SUPFAM" id="SSF55073">
    <property type="entry name" value="Nucleotide cyclase"/>
    <property type="match status" value="1"/>
</dbReference>
<keyword evidence="8" id="KW-1185">Reference proteome</keyword>
<dbReference type="SUPFAM" id="SSF55785">
    <property type="entry name" value="PYP-like sensor domain (PAS domain)"/>
    <property type="match status" value="1"/>
</dbReference>
<dbReference type="Pfam" id="PF00563">
    <property type="entry name" value="EAL"/>
    <property type="match status" value="1"/>
</dbReference>
<dbReference type="Gene3D" id="3.40.50.2300">
    <property type="match status" value="2"/>
</dbReference>
<dbReference type="PROSITE" id="PS50112">
    <property type="entry name" value="PAS"/>
    <property type="match status" value="1"/>
</dbReference>
<dbReference type="InterPro" id="IPR029787">
    <property type="entry name" value="Nucleotide_cyclase"/>
</dbReference>
<dbReference type="NCBIfam" id="TIGR00229">
    <property type="entry name" value="sensory_box"/>
    <property type="match status" value="1"/>
</dbReference>
<dbReference type="CDD" id="cd17569">
    <property type="entry name" value="REC_HupR-like"/>
    <property type="match status" value="1"/>
</dbReference>
<evidence type="ECO:0000259" key="2">
    <source>
        <dbReference type="PROSITE" id="PS50110"/>
    </source>
</evidence>
<proteinExistence type="predicted"/>
<feature type="modified residue" description="4-aspartylphosphate" evidence="1">
    <location>
        <position position="789"/>
    </location>
</feature>
<evidence type="ECO:0000259" key="4">
    <source>
        <dbReference type="PROSITE" id="PS50113"/>
    </source>
</evidence>
<dbReference type="FunFam" id="3.20.20.450:FF:000001">
    <property type="entry name" value="Cyclic di-GMP phosphodiesterase yahA"/>
    <property type="match status" value="1"/>
</dbReference>
<dbReference type="SMART" id="SM00448">
    <property type="entry name" value="REC"/>
    <property type="match status" value="2"/>
</dbReference>